<accession>A0A944GSJ4</accession>
<dbReference type="InterPro" id="IPR011330">
    <property type="entry name" value="Glyco_hydro/deAcase_b/a-brl"/>
</dbReference>
<comment type="caution">
    <text evidence="6">The sequence shown here is derived from an EMBL/GenBank/DDBJ whole genome shotgun (WGS) entry which is preliminary data.</text>
</comment>
<protein>
    <submittedName>
        <fullName evidence="6">ChbG/HpnK family deacetylase</fullName>
    </submittedName>
</protein>
<sequence length="273" mass="30060">MGLPNCETELMPSDIRLLVRADDAGSSLSSNFGCLQACVEGIARSVEVMMPCSWVTHAASLFNARPEIDVGIHLTLTSEWDAVKWRPLTPARSLTDEHGNFLPLVLPREHDRRRCLADADWSLDEIASEFKAQVSLGVAMFRGVSHVSSHMLKHFKDLDPKIGEVIADICDDFGLADDAFGSGLPRMEGYPKHPRDTESRIASFKKQVSALSPGTYIFIDHPAIETAELAATGHEGYEDVAADRISCLRTLKSEALKQHLDDVGVELISYKDL</sequence>
<dbReference type="EMBL" id="QTKU01000002">
    <property type="protein sequence ID" value="MBS8260888.1"/>
    <property type="molecule type" value="Genomic_DNA"/>
</dbReference>
<keyword evidence="2" id="KW-0479">Metal-binding</keyword>
<dbReference type="GO" id="GO:0046872">
    <property type="term" value="F:metal ion binding"/>
    <property type="evidence" value="ECO:0007669"/>
    <property type="project" value="UniProtKB-KW"/>
</dbReference>
<evidence type="ECO:0000256" key="2">
    <source>
        <dbReference type="ARBA" id="ARBA00022723"/>
    </source>
</evidence>
<evidence type="ECO:0000256" key="1">
    <source>
        <dbReference type="ARBA" id="ARBA00001946"/>
    </source>
</evidence>
<dbReference type="PANTHER" id="PTHR31609">
    <property type="entry name" value="YDJC DEACETYLASE FAMILY MEMBER"/>
    <property type="match status" value="1"/>
</dbReference>
<reference evidence="6" key="2">
    <citation type="journal article" date="2021" name="Microorganisms">
        <title>Bacterial Dimethylsulfoniopropionate Biosynthesis in the East China Sea.</title>
        <authorList>
            <person name="Liu J."/>
            <person name="Zhang Y."/>
            <person name="Liu J."/>
            <person name="Zhong H."/>
            <person name="Williams B.T."/>
            <person name="Zheng Y."/>
            <person name="Curson A.R.J."/>
            <person name="Sun C."/>
            <person name="Sun H."/>
            <person name="Song D."/>
            <person name="Wagner Mackenzie B."/>
            <person name="Bermejo Martinez A."/>
            <person name="Todd J.D."/>
            <person name="Zhang X.H."/>
        </authorList>
    </citation>
    <scope>NUCLEOTIDE SEQUENCE</scope>
    <source>
        <strain evidence="6">AESS21</strain>
    </source>
</reference>
<proteinExistence type="predicted"/>
<keyword evidence="3" id="KW-0378">Hydrolase</keyword>
<keyword evidence="5" id="KW-0119">Carbohydrate metabolism</keyword>
<dbReference type="Gene3D" id="3.20.20.370">
    <property type="entry name" value="Glycoside hydrolase/deacetylase"/>
    <property type="match status" value="1"/>
</dbReference>
<dbReference type="GO" id="GO:0019213">
    <property type="term" value="F:deacetylase activity"/>
    <property type="evidence" value="ECO:0007669"/>
    <property type="project" value="TreeGrafter"/>
</dbReference>
<name>A0A944GSJ4_9HYPH</name>
<dbReference type="SUPFAM" id="SSF88713">
    <property type="entry name" value="Glycoside hydrolase/deacetylase"/>
    <property type="match status" value="1"/>
</dbReference>
<reference evidence="6" key="1">
    <citation type="submission" date="2018-08" db="EMBL/GenBank/DDBJ databases">
        <authorList>
            <person name="Jin W."/>
            <person name="Wang H."/>
            <person name="Yang Y."/>
            <person name="Li M."/>
            <person name="Liu J."/>
        </authorList>
    </citation>
    <scope>NUCLEOTIDE SEQUENCE</scope>
    <source>
        <strain evidence="6">AESS21</strain>
    </source>
</reference>
<evidence type="ECO:0000256" key="3">
    <source>
        <dbReference type="ARBA" id="ARBA00022801"/>
    </source>
</evidence>
<dbReference type="PANTHER" id="PTHR31609:SF1">
    <property type="entry name" value="CARBOHYDRATE DEACETYLASE"/>
    <property type="match status" value="1"/>
</dbReference>
<evidence type="ECO:0000313" key="6">
    <source>
        <dbReference type="EMBL" id="MBS8260888.1"/>
    </source>
</evidence>
<evidence type="ECO:0000256" key="4">
    <source>
        <dbReference type="ARBA" id="ARBA00022842"/>
    </source>
</evidence>
<evidence type="ECO:0000256" key="5">
    <source>
        <dbReference type="ARBA" id="ARBA00023277"/>
    </source>
</evidence>
<comment type="cofactor">
    <cofactor evidence="1">
        <name>Mg(2+)</name>
        <dbReference type="ChEBI" id="CHEBI:18420"/>
    </cofactor>
</comment>
<dbReference type="Pfam" id="PF04794">
    <property type="entry name" value="YdjC"/>
    <property type="match status" value="1"/>
</dbReference>
<gene>
    <name evidence="6" type="ORF">DYI23_11705</name>
</gene>
<dbReference type="InterPro" id="IPR006879">
    <property type="entry name" value="YdjC-like"/>
</dbReference>
<dbReference type="AlphaFoldDB" id="A0A944GSJ4"/>
<evidence type="ECO:0000313" key="7">
    <source>
        <dbReference type="Proteomes" id="UP000705379"/>
    </source>
</evidence>
<dbReference type="Proteomes" id="UP000705379">
    <property type="component" value="Unassembled WGS sequence"/>
</dbReference>
<dbReference type="GO" id="GO:0016787">
    <property type="term" value="F:hydrolase activity"/>
    <property type="evidence" value="ECO:0007669"/>
    <property type="project" value="UniProtKB-KW"/>
</dbReference>
<organism evidence="6 7">
    <name type="scientific">Roseibium polysiphoniae</name>
    <dbReference type="NCBI Taxonomy" id="2571221"/>
    <lineage>
        <taxon>Bacteria</taxon>
        <taxon>Pseudomonadati</taxon>
        <taxon>Pseudomonadota</taxon>
        <taxon>Alphaproteobacteria</taxon>
        <taxon>Hyphomicrobiales</taxon>
        <taxon>Stappiaceae</taxon>
        <taxon>Roseibium</taxon>
    </lineage>
</organism>
<keyword evidence="4" id="KW-0460">Magnesium</keyword>
<dbReference type="GO" id="GO:0005975">
    <property type="term" value="P:carbohydrate metabolic process"/>
    <property type="evidence" value="ECO:0007669"/>
    <property type="project" value="InterPro"/>
</dbReference>